<reference evidence="1" key="1">
    <citation type="submission" date="2022-08" db="EMBL/GenBank/DDBJ databases">
        <authorList>
            <person name="Kallberg Y."/>
            <person name="Tangrot J."/>
            <person name="Rosling A."/>
        </authorList>
    </citation>
    <scope>NUCLEOTIDE SEQUENCE</scope>
    <source>
        <strain evidence="1">Wild A</strain>
    </source>
</reference>
<dbReference type="Proteomes" id="UP001153678">
    <property type="component" value="Unassembled WGS sequence"/>
</dbReference>
<evidence type="ECO:0000313" key="1">
    <source>
        <dbReference type="EMBL" id="CAI2190228.1"/>
    </source>
</evidence>
<sequence>MYTMKDLNSSNCLGSVCEIELEKALRINSKSVSEFTNKYNDLLGLYSNFEKRSNREKTKLNHNLEQADTNIGKLSE</sequence>
<protein>
    <submittedName>
        <fullName evidence="1">1835_t:CDS:1</fullName>
    </submittedName>
</protein>
<evidence type="ECO:0000313" key="2">
    <source>
        <dbReference type="Proteomes" id="UP001153678"/>
    </source>
</evidence>
<comment type="caution">
    <text evidence="1">The sequence shown here is derived from an EMBL/GenBank/DDBJ whole genome shotgun (WGS) entry which is preliminary data.</text>
</comment>
<dbReference type="OrthoDB" id="2444191at2759"/>
<dbReference type="AlphaFoldDB" id="A0A9W4T0I0"/>
<name>A0A9W4T0I0_9GLOM</name>
<gene>
    <name evidence="1" type="ORF">FWILDA_LOCUS14470</name>
</gene>
<keyword evidence="2" id="KW-1185">Reference proteome</keyword>
<dbReference type="EMBL" id="CAMKVN010006399">
    <property type="protein sequence ID" value="CAI2190228.1"/>
    <property type="molecule type" value="Genomic_DNA"/>
</dbReference>
<accession>A0A9W4T0I0</accession>
<feature type="non-terminal residue" evidence="1">
    <location>
        <position position="76"/>
    </location>
</feature>
<organism evidence="1 2">
    <name type="scientific">Funneliformis geosporum</name>
    <dbReference type="NCBI Taxonomy" id="1117311"/>
    <lineage>
        <taxon>Eukaryota</taxon>
        <taxon>Fungi</taxon>
        <taxon>Fungi incertae sedis</taxon>
        <taxon>Mucoromycota</taxon>
        <taxon>Glomeromycotina</taxon>
        <taxon>Glomeromycetes</taxon>
        <taxon>Glomerales</taxon>
        <taxon>Glomeraceae</taxon>
        <taxon>Funneliformis</taxon>
    </lineage>
</organism>
<proteinExistence type="predicted"/>